<name>A0A2T6C8J6_9BACL</name>
<keyword evidence="2" id="KW-1185">Reference proteome</keyword>
<dbReference type="SUPFAM" id="SSF50475">
    <property type="entry name" value="FMN-binding split barrel"/>
    <property type="match status" value="1"/>
</dbReference>
<reference evidence="1 2" key="1">
    <citation type="submission" date="2018-04" db="EMBL/GenBank/DDBJ databases">
        <title>Genomic Encyclopedia of Archaeal and Bacterial Type Strains, Phase II (KMG-II): from individual species to whole genera.</title>
        <authorList>
            <person name="Goeker M."/>
        </authorList>
    </citation>
    <scope>NUCLEOTIDE SEQUENCE [LARGE SCALE GENOMIC DNA]</scope>
    <source>
        <strain evidence="1 2">DSM 45787</strain>
    </source>
</reference>
<gene>
    <name evidence="1" type="ORF">C8P63_10290</name>
</gene>
<organism evidence="1 2">
    <name type="scientific">Melghirimyces profundicolus</name>
    <dbReference type="NCBI Taxonomy" id="1242148"/>
    <lineage>
        <taxon>Bacteria</taxon>
        <taxon>Bacillati</taxon>
        <taxon>Bacillota</taxon>
        <taxon>Bacilli</taxon>
        <taxon>Bacillales</taxon>
        <taxon>Thermoactinomycetaceae</taxon>
        <taxon>Melghirimyces</taxon>
    </lineage>
</organism>
<evidence type="ECO:0000313" key="1">
    <source>
        <dbReference type="EMBL" id="PTX64596.1"/>
    </source>
</evidence>
<dbReference type="InterPro" id="IPR012349">
    <property type="entry name" value="Split_barrel_FMN-bd"/>
</dbReference>
<proteinExistence type="predicted"/>
<accession>A0A2T6C8J6</accession>
<sequence length="58" mass="6505">MSGFDHDGRFGHPYNHQAGDHTLFIGEVTDLLLKEGNPLWFCQGPYRRLAAQTDSETG</sequence>
<dbReference type="EMBL" id="QBKR01000002">
    <property type="protein sequence ID" value="PTX64596.1"/>
    <property type="molecule type" value="Genomic_DNA"/>
</dbReference>
<comment type="caution">
    <text evidence="1">The sequence shown here is derived from an EMBL/GenBank/DDBJ whole genome shotgun (WGS) entry which is preliminary data.</text>
</comment>
<protein>
    <submittedName>
        <fullName evidence="1">Uncharacterized protein</fullName>
    </submittedName>
</protein>
<dbReference type="AlphaFoldDB" id="A0A2T6C8J6"/>
<dbReference type="Gene3D" id="2.30.110.10">
    <property type="entry name" value="Electron Transport, Fmn-binding Protein, Chain A"/>
    <property type="match status" value="1"/>
</dbReference>
<evidence type="ECO:0000313" key="2">
    <source>
        <dbReference type="Proteomes" id="UP000244240"/>
    </source>
</evidence>
<dbReference type="Proteomes" id="UP000244240">
    <property type="component" value="Unassembled WGS sequence"/>
</dbReference>